<dbReference type="Proteomes" id="UP000198897">
    <property type="component" value="Unassembled WGS sequence"/>
</dbReference>
<dbReference type="AlphaFoldDB" id="A0A1I2QGG4"/>
<dbReference type="EMBL" id="FOOG01000031">
    <property type="protein sequence ID" value="SFG26439.1"/>
    <property type="molecule type" value="Genomic_DNA"/>
</dbReference>
<sequence length="116" mass="13686">MANESKVIHHITDYNEFKNTCLDNDGMAFPELEKIMYDYILSQPAETMKFQECVIKEEPGENEELRKVHLTFRDFNMNNYIRLWGFKSNADGRVVDMKVDALDPETNEVVYERQLS</sequence>
<organism evidence="1 2">
    <name type="scientific">Halobacillus alkaliphilus</name>
    <dbReference type="NCBI Taxonomy" id="396056"/>
    <lineage>
        <taxon>Bacteria</taxon>
        <taxon>Bacillati</taxon>
        <taxon>Bacillota</taxon>
        <taxon>Bacilli</taxon>
        <taxon>Bacillales</taxon>
        <taxon>Bacillaceae</taxon>
        <taxon>Halobacillus</taxon>
    </lineage>
</organism>
<accession>A0A1I2QGG4</accession>
<evidence type="ECO:0000313" key="2">
    <source>
        <dbReference type="Proteomes" id="UP000198897"/>
    </source>
</evidence>
<name>A0A1I2QGG4_9BACI</name>
<gene>
    <name evidence="1" type="ORF">SAMN05216353_13118</name>
</gene>
<proteinExistence type="predicted"/>
<dbReference type="OrthoDB" id="2899799at2"/>
<reference evidence="2" key="1">
    <citation type="submission" date="2016-10" db="EMBL/GenBank/DDBJ databases">
        <authorList>
            <person name="Varghese N."/>
            <person name="Submissions S."/>
        </authorList>
    </citation>
    <scope>NUCLEOTIDE SEQUENCE [LARGE SCALE GENOMIC DNA]</scope>
    <source>
        <strain evidence="2">FP5</strain>
    </source>
</reference>
<dbReference type="RefSeq" id="WP_089753046.1">
    <property type="nucleotide sequence ID" value="NZ_FOOG01000031.1"/>
</dbReference>
<keyword evidence="2" id="KW-1185">Reference proteome</keyword>
<protein>
    <submittedName>
        <fullName evidence="1">Uncharacterized protein</fullName>
    </submittedName>
</protein>
<evidence type="ECO:0000313" key="1">
    <source>
        <dbReference type="EMBL" id="SFG26439.1"/>
    </source>
</evidence>